<dbReference type="OrthoDB" id="9777645at2"/>
<dbReference type="Proteomes" id="UP000254889">
    <property type="component" value="Chromosome"/>
</dbReference>
<proteinExistence type="predicted"/>
<reference evidence="1 2" key="1">
    <citation type="submission" date="2018-07" db="EMBL/GenBank/DDBJ databases">
        <authorList>
            <person name="Quirk P.G."/>
            <person name="Krulwich T.A."/>
        </authorList>
    </citation>
    <scope>NUCLEOTIDE SEQUENCE [LARGE SCALE GENOMIC DNA]</scope>
    <source>
        <strain evidence="1 2">CC-BB4</strain>
    </source>
</reference>
<dbReference type="InterPro" id="IPR007413">
    <property type="entry name" value="YcjX-like"/>
</dbReference>
<dbReference type="PANTHER" id="PTHR38605">
    <property type="entry name" value="ATPASE-RELATED"/>
    <property type="match status" value="1"/>
</dbReference>
<name>A0A346A091_9HYPH</name>
<dbReference type="PIRSF" id="PIRSF019381">
    <property type="entry name" value="YcjX"/>
    <property type="match status" value="1"/>
</dbReference>
<dbReference type="AlphaFoldDB" id="A0A346A091"/>
<dbReference type="PANTHER" id="PTHR38605:SF1">
    <property type="entry name" value="ATPASE"/>
    <property type="match status" value="1"/>
</dbReference>
<dbReference type="Pfam" id="PF04317">
    <property type="entry name" value="DUF463"/>
    <property type="match status" value="1"/>
</dbReference>
<gene>
    <name evidence="1" type="ORF">DW352_19920</name>
</gene>
<organism evidence="1 2">
    <name type="scientific">Pseudolabrys taiwanensis</name>
    <dbReference type="NCBI Taxonomy" id="331696"/>
    <lineage>
        <taxon>Bacteria</taxon>
        <taxon>Pseudomonadati</taxon>
        <taxon>Pseudomonadota</taxon>
        <taxon>Alphaproteobacteria</taxon>
        <taxon>Hyphomicrobiales</taxon>
        <taxon>Xanthobacteraceae</taxon>
        <taxon>Pseudolabrys</taxon>
    </lineage>
</organism>
<evidence type="ECO:0000313" key="2">
    <source>
        <dbReference type="Proteomes" id="UP000254889"/>
    </source>
</evidence>
<dbReference type="KEGG" id="ptaw:DW352_19920"/>
<keyword evidence="2" id="KW-1185">Reference proteome</keyword>
<accession>A0A346A091</accession>
<protein>
    <submittedName>
        <fullName evidence="1">YcjX family protein</fullName>
    </submittedName>
</protein>
<dbReference type="EMBL" id="CP031417">
    <property type="protein sequence ID" value="AXK82588.1"/>
    <property type="molecule type" value="Genomic_DNA"/>
</dbReference>
<sequence length="481" mass="52884">MTMSMFERAGAGLSDWLANAPDVAELVKGSAVNLAVTGLSRAGKTVFITSLVHNLLSALHQPHRMPLLKVVGEGRLVAAKLVPGTIALPRFPYESNIERMATSPADWPARTTDISDIEIDIRFVPSGALGFVLGRIGSGMATLRLRIIDYPGEWLLDLPLLSQSYADWSRATLKLCRNGLRAEVARDYLAFLSDHPHTTPASDDDARRAHELYRDYLRAARDEHGFSFLQPGRFLDPGALAGRDLICFAPLDIPEGVYRPADGTFGALMERRFEAYKAEVVTPFYHRHFRNFSRQVVLVDVLGALLAGREVFDDTQHALDAILESFRYGRGGIISRLLGNARIEKVLFAATKADHVPDVQRDHLGSLLRSMIALPALDVRSQNAAMDVTALASVISTEEDTQEIDGQRVQVVVGKPVGSETRAKFFVGNVPAKPPRPELWGKPFLNIPVFEPPAIDVSPIDGIPHMNLDLALDYLIGDRLS</sequence>
<evidence type="ECO:0000313" key="1">
    <source>
        <dbReference type="EMBL" id="AXK82588.1"/>
    </source>
</evidence>